<dbReference type="Pfam" id="PF07978">
    <property type="entry name" value="NIPSNAP"/>
    <property type="match status" value="1"/>
</dbReference>
<gene>
    <name evidence="2" type="ORF">J421_0819</name>
</gene>
<dbReference type="AlphaFoldDB" id="W0RC48"/>
<evidence type="ECO:0000259" key="1">
    <source>
        <dbReference type="Pfam" id="PF07978"/>
    </source>
</evidence>
<dbReference type="HOGENOM" id="CLU_3007790_0_0_0"/>
<accession>W0RC48</accession>
<dbReference type="InParanoid" id="W0RC48"/>
<dbReference type="EMBL" id="CP007128">
    <property type="protein sequence ID" value="AHG88356.1"/>
    <property type="molecule type" value="Genomic_DNA"/>
</dbReference>
<dbReference type="STRING" id="861299.J421_0819"/>
<dbReference type="RefSeq" id="WP_260525839.1">
    <property type="nucleotide sequence ID" value="NZ_CP007128.1"/>
</dbReference>
<dbReference type="InterPro" id="IPR012577">
    <property type="entry name" value="NIPSNAP"/>
</dbReference>
<sequence>MYLLAYPTREARQQSWAAFNADPEWQQVRAASEANGKIVEKVESVFLVPTDFSPMK</sequence>
<dbReference type="Proteomes" id="UP000019151">
    <property type="component" value="Chromosome"/>
</dbReference>
<reference evidence="2 3" key="1">
    <citation type="journal article" date="2014" name="Genome Announc.">
        <title>Genome Sequence and Methylome of Soil Bacterium Gemmatirosa kalamazoonensis KBS708T, a Member of the Rarely Cultivated Gemmatimonadetes Phylum.</title>
        <authorList>
            <person name="Debruyn J.M."/>
            <person name="Radosevich M."/>
            <person name="Wommack K.E."/>
            <person name="Polson S.W."/>
            <person name="Hauser L.J."/>
            <person name="Fawaz M.N."/>
            <person name="Korlach J."/>
            <person name="Tsai Y.C."/>
        </authorList>
    </citation>
    <scope>NUCLEOTIDE SEQUENCE [LARGE SCALE GENOMIC DNA]</scope>
    <source>
        <strain evidence="2 3">KBS708</strain>
    </source>
</reference>
<proteinExistence type="predicted"/>
<dbReference type="KEGG" id="gba:J421_0819"/>
<keyword evidence="3" id="KW-1185">Reference proteome</keyword>
<name>W0RC48_9BACT</name>
<dbReference type="Gene3D" id="3.30.70.100">
    <property type="match status" value="1"/>
</dbReference>
<evidence type="ECO:0000313" key="3">
    <source>
        <dbReference type="Proteomes" id="UP000019151"/>
    </source>
</evidence>
<protein>
    <submittedName>
        <fullName evidence="2">NIPSNAP family containing protein</fullName>
    </submittedName>
</protein>
<organism evidence="2 3">
    <name type="scientific">Gemmatirosa kalamazoonensis</name>
    <dbReference type="NCBI Taxonomy" id="861299"/>
    <lineage>
        <taxon>Bacteria</taxon>
        <taxon>Pseudomonadati</taxon>
        <taxon>Gemmatimonadota</taxon>
        <taxon>Gemmatimonadia</taxon>
        <taxon>Gemmatimonadales</taxon>
        <taxon>Gemmatimonadaceae</taxon>
        <taxon>Gemmatirosa</taxon>
    </lineage>
</organism>
<evidence type="ECO:0000313" key="2">
    <source>
        <dbReference type="EMBL" id="AHG88356.1"/>
    </source>
</evidence>
<dbReference type="InterPro" id="IPR011008">
    <property type="entry name" value="Dimeric_a/b-barrel"/>
</dbReference>
<dbReference type="SUPFAM" id="SSF54909">
    <property type="entry name" value="Dimeric alpha+beta barrel"/>
    <property type="match status" value="1"/>
</dbReference>
<feature type="domain" description="NIPSNAP" evidence="1">
    <location>
        <begin position="2"/>
        <end position="54"/>
    </location>
</feature>